<keyword evidence="6 7" id="KW-0739">Sodium transport</keyword>
<comment type="similarity">
    <text evidence="7">Belongs to the NhaA Na(+)/H(+) (TC 2.A.33) antiporter family.</text>
</comment>
<evidence type="ECO:0000256" key="1">
    <source>
        <dbReference type="ARBA" id="ARBA00004429"/>
    </source>
</evidence>
<dbReference type="InterPro" id="IPR004670">
    <property type="entry name" value="NhaA"/>
</dbReference>
<accession>A0ABP6W9J5</accession>
<feature type="transmembrane region" description="Helical" evidence="7">
    <location>
        <begin position="327"/>
        <end position="349"/>
    </location>
</feature>
<dbReference type="PANTHER" id="PTHR30341">
    <property type="entry name" value="SODIUM ION/PROTON ANTIPORTER NHAA-RELATED"/>
    <property type="match status" value="1"/>
</dbReference>
<feature type="transmembrane region" description="Helical" evidence="7">
    <location>
        <begin position="156"/>
        <end position="175"/>
    </location>
</feature>
<evidence type="ECO:0000256" key="7">
    <source>
        <dbReference type="HAMAP-Rule" id="MF_01844"/>
    </source>
</evidence>
<keyword evidence="5 7" id="KW-0472">Membrane</keyword>
<proteinExistence type="inferred from homology"/>
<keyword evidence="4 7" id="KW-1133">Transmembrane helix</keyword>
<dbReference type="Pfam" id="PF06965">
    <property type="entry name" value="Na_H_antiport_1"/>
    <property type="match status" value="1"/>
</dbReference>
<dbReference type="RefSeq" id="WP_344959306.1">
    <property type="nucleotide sequence ID" value="NZ_BAABCX010000004.1"/>
</dbReference>
<dbReference type="PANTHER" id="PTHR30341:SF0">
    <property type="entry name" value="NA(+)_H(+) ANTIPORTER NHAA"/>
    <property type="match status" value="1"/>
</dbReference>
<evidence type="ECO:0000256" key="4">
    <source>
        <dbReference type="ARBA" id="ARBA00022989"/>
    </source>
</evidence>
<keyword evidence="7" id="KW-0050">Antiport</keyword>
<sequence length="396" mass="42092">MSDVMKRFLAMESASGILLILAATAAILIANSGFGDLYTAFLNTEVQIRINSLNLDKSLLLWVNDGLMAVFFLLIGLEVKRELIEGALSRREHAIFPALAALGGMIVPALWFLAFNALDPEARGGWAIPAATDIAFALGVMALLGKRVPISLKVFLLALAIIDDLGAILIIALFYNHGLSLPPLGIALLALIGLLLLNRARIGSLQPYLVLGLIMWVAILKSGVHATLAGVMLGFLIPLYNDKCSPLKKLEHALHPACAFIILPLFAFVNAGVSLQGLSLSDVTSTVPLGIMLGLLLGKPMGIFLASWLSVKYRVAQLPTGVTLSQIFAVSVLCGIGFTMSIFIASLAFGTNPELANLSRLGILLGSTMAALIGYGMLYLVLPGAKKSKLQMQAVY</sequence>
<feature type="transmembrane region" description="Helical" evidence="7">
    <location>
        <begin position="287"/>
        <end position="307"/>
    </location>
</feature>
<dbReference type="Proteomes" id="UP001500795">
    <property type="component" value="Unassembled WGS sequence"/>
</dbReference>
<dbReference type="NCBIfam" id="NF007112">
    <property type="entry name" value="PRK09561.1"/>
    <property type="match status" value="1"/>
</dbReference>
<protein>
    <recommendedName>
        <fullName evidence="7">Na(+)/H(+) antiporter NhaA</fullName>
    </recommendedName>
    <alternativeName>
        <fullName evidence="7">Sodium/proton antiporter NhaA</fullName>
    </alternativeName>
</protein>
<keyword evidence="2 7" id="KW-1003">Cell membrane</keyword>
<feature type="transmembrane region" description="Helical" evidence="7">
    <location>
        <begin position="253"/>
        <end position="275"/>
    </location>
</feature>
<keyword evidence="7" id="KW-0915">Sodium</keyword>
<dbReference type="Gene3D" id="1.20.1530.10">
    <property type="entry name" value="Na+/H+ antiporter like domain"/>
    <property type="match status" value="1"/>
</dbReference>
<evidence type="ECO:0000256" key="2">
    <source>
        <dbReference type="ARBA" id="ARBA00022475"/>
    </source>
</evidence>
<feature type="transmembrane region" description="Helical" evidence="7">
    <location>
        <begin position="98"/>
        <end position="118"/>
    </location>
</feature>
<comment type="subcellular location">
    <subcellularLocation>
        <location evidence="1">Cell inner membrane</location>
        <topology evidence="1">Multi-pass membrane protein</topology>
    </subcellularLocation>
    <subcellularLocation>
        <location evidence="7">Cell membrane</location>
        <topology evidence="7">Multi-pass membrane protein</topology>
    </subcellularLocation>
</comment>
<evidence type="ECO:0000256" key="3">
    <source>
        <dbReference type="ARBA" id="ARBA00022692"/>
    </source>
</evidence>
<keyword evidence="3 7" id="KW-0812">Transmembrane</keyword>
<evidence type="ECO:0000256" key="5">
    <source>
        <dbReference type="ARBA" id="ARBA00023136"/>
    </source>
</evidence>
<dbReference type="EMBL" id="BAABCX010000004">
    <property type="protein sequence ID" value="GAA3547116.1"/>
    <property type="molecule type" value="Genomic_DNA"/>
</dbReference>
<dbReference type="InterPro" id="IPR023171">
    <property type="entry name" value="Na/H_antiporter_dom_sf"/>
</dbReference>
<keyword evidence="7" id="KW-0813">Transport</keyword>
<dbReference type="NCBIfam" id="TIGR00773">
    <property type="entry name" value="NhaA"/>
    <property type="match status" value="1"/>
</dbReference>
<gene>
    <name evidence="8" type="primary">nhaA_2</name>
    <name evidence="7" type="synonym">nhaA</name>
    <name evidence="8" type="ORF">GCM10022394_28970</name>
</gene>
<reference evidence="9" key="1">
    <citation type="journal article" date="2019" name="Int. J. Syst. Evol. Microbiol.">
        <title>The Global Catalogue of Microorganisms (GCM) 10K type strain sequencing project: providing services to taxonomists for standard genome sequencing and annotation.</title>
        <authorList>
            <consortium name="The Broad Institute Genomics Platform"/>
            <consortium name="The Broad Institute Genome Sequencing Center for Infectious Disease"/>
            <person name="Wu L."/>
            <person name="Ma J."/>
        </authorList>
    </citation>
    <scope>NUCLEOTIDE SEQUENCE [LARGE SCALE GENOMIC DNA]</scope>
    <source>
        <strain evidence="9">JCM 17110</strain>
    </source>
</reference>
<keyword evidence="9" id="KW-1185">Reference proteome</keyword>
<comment type="catalytic activity">
    <reaction evidence="7">
        <text>Na(+)(in) + 2 H(+)(out) = Na(+)(out) + 2 H(+)(in)</text>
        <dbReference type="Rhea" id="RHEA:29251"/>
        <dbReference type="ChEBI" id="CHEBI:15378"/>
        <dbReference type="ChEBI" id="CHEBI:29101"/>
    </reaction>
</comment>
<comment type="function">
    <text evidence="7">Na(+)/H(+) antiporter that extrudes sodium in exchange for external protons.</text>
</comment>
<feature type="transmembrane region" description="Helical" evidence="7">
    <location>
        <begin position="361"/>
        <end position="382"/>
    </location>
</feature>
<dbReference type="HAMAP" id="MF_01844">
    <property type="entry name" value="NhaA"/>
    <property type="match status" value="1"/>
</dbReference>
<comment type="caution">
    <text evidence="8">The sequence shown here is derived from an EMBL/GenBank/DDBJ whole genome shotgun (WGS) entry which is preliminary data.</text>
</comment>
<evidence type="ECO:0000313" key="9">
    <source>
        <dbReference type="Proteomes" id="UP001500795"/>
    </source>
</evidence>
<organism evidence="8 9">
    <name type="scientific">Zobellella aerophila</name>
    <dbReference type="NCBI Taxonomy" id="870480"/>
    <lineage>
        <taxon>Bacteria</taxon>
        <taxon>Pseudomonadati</taxon>
        <taxon>Pseudomonadota</taxon>
        <taxon>Gammaproteobacteria</taxon>
        <taxon>Aeromonadales</taxon>
        <taxon>Aeromonadaceae</taxon>
        <taxon>Zobellella</taxon>
    </lineage>
</organism>
<dbReference type="NCBIfam" id="NF007111">
    <property type="entry name" value="PRK09560.1"/>
    <property type="match status" value="1"/>
</dbReference>
<evidence type="ECO:0000313" key="8">
    <source>
        <dbReference type="EMBL" id="GAA3547116.1"/>
    </source>
</evidence>
<keyword evidence="7" id="KW-0406">Ion transport</keyword>
<evidence type="ECO:0000256" key="6">
    <source>
        <dbReference type="ARBA" id="ARBA00023201"/>
    </source>
</evidence>
<feature type="transmembrane region" description="Helical" evidence="7">
    <location>
        <begin position="124"/>
        <end position="144"/>
    </location>
</feature>
<name>A0ABP6W9J5_9GAMM</name>
<feature type="transmembrane region" description="Helical" evidence="7">
    <location>
        <begin position="59"/>
        <end position="77"/>
    </location>
</feature>
<feature type="transmembrane region" description="Helical" evidence="7">
    <location>
        <begin position="181"/>
        <end position="197"/>
    </location>
</feature>